<proteinExistence type="predicted"/>
<accession>A0A1L4A0C7</accession>
<dbReference type="KEGG" id="sphj:BSL82_17980"/>
<sequence length="422" mass="46747">MMLSIPQPGAGYRRYDTHFAAAEATAQQFRGFSGRTTHGQALAAFKRAATSIGASARIVRLIDLLFAWTKPQDWQEGRQPLVWPSNERLAEELGVEVRQVQNLLRKAIMLRLIVAQDSPNGHRGGARGDDGYIVWGYGFDLRPIGARMMEFTEIAERATAVRREKQELRRRLTIARKTIAQLAQTAIDEGLEGCNWLEEVETARMIVDHARGLTDIEALARLVHQIELRKRRVHLAFITASTAADGAQDARKLVDNSVDITPTDEANCTHYTTTTQLQPANAEIRNSLAGGSSGEGGASSSPASRVETDLDKYGIDVDFIGKACSEICWELDLSTRTWRDLIAIAEQQATYLFINNHTWREACRIMGRRGAAAAMIAVAHKEREGQVTNAGGYLRAMTQRATIGELHLGRTFHGLREAAEIQ</sequence>
<evidence type="ECO:0000256" key="1">
    <source>
        <dbReference type="SAM" id="Coils"/>
    </source>
</evidence>
<reference evidence="5 6" key="1">
    <citation type="submission" date="2016-11" db="EMBL/GenBank/DDBJ databases">
        <title>Complete Genome Sequence of alachlor-degrading Sphingomonas sp. strain JJ-A5.</title>
        <authorList>
            <person name="Lee H."/>
            <person name="Ka J.-O."/>
        </authorList>
    </citation>
    <scope>NUCLEOTIDE SEQUENCE [LARGE SCALE GENOMIC DNA]</scope>
    <source>
        <strain evidence="5 6">JJ-A5</strain>
        <plasmid evidence="6">phsl1</plasmid>
    </source>
</reference>
<geneLocation type="plasmid" evidence="6">
    <name>phsl1</name>
</geneLocation>
<evidence type="ECO:0000313" key="6">
    <source>
        <dbReference type="Proteomes" id="UP000182063"/>
    </source>
</evidence>
<dbReference type="Proteomes" id="UP000182063">
    <property type="component" value="Plasmid pHSL1"/>
</dbReference>
<feature type="region of interest" description="Disordered" evidence="2">
    <location>
        <begin position="286"/>
        <end position="305"/>
    </location>
</feature>
<protein>
    <submittedName>
        <fullName evidence="5">Uncharacterized protein</fullName>
    </submittedName>
</protein>
<evidence type="ECO:0000256" key="2">
    <source>
        <dbReference type="SAM" id="MobiDB-lite"/>
    </source>
</evidence>
<dbReference type="InterPro" id="IPR021760">
    <property type="entry name" value="RepC_C"/>
</dbReference>
<dbReference type="AlphaFoldDB" id="A0A1L4A0C7"/>
<dbReference type="RefSeq" id="WP_072598948.1">
    <property type="nucleotide sequence ID" value="NZ_CP018222.1"/>
</dbReference>
<gene>
    <name evidence="5" type="ORF">BSL82_17980</name>
</gene>
<name>A0A1L4A0C7_9SPHN</name>
<feature type="domain" description="Plasmid replication protein C C-terminal" evidence="4">
    <location>
        <begin position="318"/>
        <end position="417"/>
    </location>
</feature>
<feature type="domain" description="Plasmid replication protein C N-terminal" evidence="3">
    <location>
        <begin position="13"/>
        <end position="186"/>
    </location>
</feature>
<feature type="coiled-coil region" evidence="1">
    <location>
        <begin position="151"/>
        <end position="185"/>
    </location>
</feature>
<dbReference type="EMBL" id="CP018222">
    <property type="protein sequence ID" value="API61326.1"/>
    <property type="molecule type" value="Genomic_DNA"/>
</dbReference>
<evidence type="ECO:0000259" key="3">
    <source>
        <dbReference type="Pfam" id="PF03428"/>
    </source>
</evidence>
<evidence type="ECO:0000313" key="5">
    <source>
        <dbReference type="EMBL" id="API61326.1"/>
    </source>
</evidence>
<dbReference type="OrthoDB" id="7488837at2"/>
<keyword evidence="5" id="KW-0614">Plasmid</keyword>
<dbReference type="NCBIfam" id="NF040974">
    <property type="entry name" value="RepABC_RepC"/>
    <property type="match status" value="1"/>
</dbReference>
<organism evidence="5 6">
    <name type="scientific">Tardibacter chloracetimidivorans</name>
    <dbReference type="NCBI Taxonomy" id="1921510"/>
    <lineage>
        <taxon>Bacteria</taxon>
        <taxon>Pseudomonadati</taxon>
        <taxon>Pseudomonadota</taxon>
        <taxon>Alphaproteobacteria</taxon>
        <taxon>Sphingomonadales</taxon>
        <taxon>Sphingomonadaceae</taxon>
        <taxon>Tardibacter</taxon>
    </lineage>
</organism>
<dbReference type="Pfam" id="PF03428">
    <property type="entry name" value="RP-C"/>
    <property type="match status" value="1"/>
</dbReference>
<keyword evidence="6" id="KW-1185">Reference proteome</keyword>
<keyword evidence="1" id="KW-0175">Coiled coil</keyword>
<dbReference type="InterPro" id="IPR005090">
    <property type="entry name" value="RepC_N"/>
</dbReference>
<evidence type="ECO:0000259" key="4">
    <source>
        <dbReference type="Pfam" id="PF11800"/>
    </source>
</evidence>
<dbReference type="InterPro" id="IPR047611">
    <property type="entry name" value="RepABC_RepC"/>
</dbReference>
<dbReference type="Pfam" id="PF11800">
    <property type="entry name" value="RP-C_C"/>
    <property type="match status" value="1"/>
</dbReference>